<feature type="transmembrane region" description="Helical" evidence="1">
    <location>
        <begin position="12"/>
        <end position="45"/>
    </location>
</feature>
<protein>
    <submittedName>
        <fullName evidence="2">Uncharacterized protein</fullName>
    </submittedName>
</protein>
<dbReference type="AlphaFoldDB" id="A0A0R0M6K9"/>
<sequence length="301" mass="35353">MTNIFFSLFNEYPIFMTVISVLVLILLIIILKVLCIFCSSLYNYIMDKFDEQKFIQYLNGQKFNFITGKYFHLDSRNDFIIFSTFAHDEQKEILVFPLKKNGQNLIDEKNMPKMSEYVTSYKYEEIFIAIIQNFVKRKGTCYSLVHKNQRPPQIKIVGSKQPQIKSKNEIMNEIDQSSSSESEIREEQQPAQIKRSFFRQLLSKNTSRKRNFKSKNSLNAYNLCNFLYCGLNCVDDQSMFALASINFDTVIFKVLNIKAARIISNETKTFKFDDNLTKDVFAYFLEVMCSKKQKPIEFLTV</sequence>
<name>A0A0R0M6K9_9MICR</name>
<evidence type="ECO:0000313" key="2">
    <source>
        <dbReference type="EMBL" id="KRH94711.1"/>
    </source>
</evidence>
<organism evidence="2 3">
    <name type="scientific">Pseudoloma neurophilia</name>
    <dbReference type="NCBI Taxonomy" id="146866"/>
    <lineage>
        <taxon>Eukaryota</taxon>
        <taxon>Fungi</taxon>
        <taxon>Fungi incertae sedis</taxon>
        <taxon>Microsporidia</taxon>
        <taxon>Pseudoloma</taxon>
    </lineage>
</organism>
<comment type="caution">
    <text evidence="2">The sequence shown here is derived from an EMBL/GenBank/DDBJ whole genome shotgun (WGS) entry which is preliminary data.</text>
</comment>
<keyword evidence="1" id="KW-0472">Membrane</keyword>
<keyword evidence="3" id="KW-1185">Reference proteome</keyword>
<keyword evidence="1" id="KW-0812">Transmembrane</keyword>
<keyword evidence="1" id="KW-1133">Transmembrane helix</keyword>
<reference evidence="2 3" key="1">
    <citation type="submission" date="2015-07" db="EMBL/GenBank/DDBJ databases">
        <title>The genome of Pseudoloma neurophilia, a relevant intracellular parasite of the zebrafish.</title>
        <authorList>
            <person name="Ndikumana S."/>
            <person name="Pelin A."/>
            <person name="Sanders J."/>
            <person name="Corradi N."/>
        </authorList>
    </citation>
    <scope>NUCLEOTIDE SEQUENCE [LARGE SCALE GENOMIC DNA]</scope>
    <source>
        <strain evidence="2 3">MK1</strain>
    </source>
</reference>
<evidence type="ECO:0000256" key="1">
    <source>
        <dbReference type="SAM" id="Phobius"/>
    </source>
</evidence>
<dbReference type="Proteomes" id="UP000051530">
    <property type="component" value="Unassembled WGS sequence"/>
</dbReference>
<gene>
    <name evidence="2" type="ORF">M153_160000950</name>
</gene>
<dbReference type="EMBL" id="LGUB01000038">
    <property type="protein sequence ID" value="KRH94711.1"/>
    <property type="molecule type" value="Genomic_DNA"/>
</dbReference>
<accession>A0A0R0M6K9</accession>
<dbReference type="VEuPathDB" id="MicrosporidiaDB:M153_160000950"/>
<proteinExistence type="predicted"/>
<evidence type="ECO:0000313" key="3">
    <source>
        <dbReference type="Proteomes" id="UP000051530"/>
    </source>
</evidence>